<dbReference type="SUPFAM" id="SSF52788">
    <property type="entry name" value="Phosphotyrosine protein phosphatases I"/>
    <property type="match status" value="1"/>
</dbReference>
<dbReference type="AlphaFoldDB" id="A0AAX1URX7"/>
<evidence type="ECO:0000259" key="2">
    <source>
        <dbReference type="SMART" id="SM00226"/>
    </source>
</evidence>
<dbReference type="GO" id="GO:0046685">
    <property type="term" value="P:response to arsenic-containing substance"/>
    <property type="evidence" value="ECO:0007669"/>
    <property type="project" value="UniProtKB-KW"/>
</dbReference>
<organism evidence="3 4">
    <name type="scientific">Cereibacter sphaeroides</name>
    <name type="common">Rhodobacter sphaeroides</name>
    <dbReference type="NCBI Taxonomy" id="1063"/>
    <lineage>
        <taxon>Bacteria</taxon>
        <taxon>Pseudomonadati</taxon>
        <taxon>Pseudomonadota</taxon>
        <taxon>Alphaproteobacteria</taxon>
        <taxon>Rhodobacterales</taxon>
        <taxon>Paracoccaceae</taxon>
        <taxon>Cereibacter</taxon>
    </lineage>
</organism>
<accession>A0AAX1URX7</accession>
<reference evidence="3 4" key="1">
    <citation type="submission" date="2018-08" db="EMBL/GenBank/DDBJ databases">
        <title>Draft genome sequence of Rhodobacter sphaeroides FY.</title>
        <authorList>
            <person name="Rayyan A."/>
            <person name="Meyer T.E."/>
            <person name="Kyndt J.A."/>
        </authorList>
    </citation>
    <scope>NUCLEOTIDE SEQUENCE [LARGE SCALE GENOMIC DNA]</scope>
    <source>
        <strain evidence="3 4">FY</strain>
    </source>
</reference>
<dbReference type="Proteomes" id="UP000266305">
    <property type="component" value="Unassembled WGS sequence"/>
</dbReference>
<gene>
    <name evidence="3" type="ORF">D1114_01675</name>
</gene>
<dbReference type="RefSeq" id="WP_011338371.1">
    <property type="nucleotide sequence ID" value="NZ_BJXO01000002.1"/>
</dbReference>
<protein>
    <submittedName>
        <fullName evidence="3">Low molecular weight phosphatase family protein</fullName>
    </submittedName>
</protein>
<keyword evidence="1" id="KW-0059">Arsenical resistance</keyword>
<feature type="domain" description="Phosphotyrosine protein phosphatase I" evidence="2">
    <location>
        <begin position="9"/>
        <end position="150"/>
    </location>
</feature>
<dbReference type="EMBL" id="QWGP01000001">
    <property type="protein sequence ID" value="RHZ98822.1"/>
    <property type="molecule type" value="Genomic_DNA"/>
</dbReference>
<proteinExistence type="predicted"/>
<dbReference type="GeneID" id="3718258"/>
<sequence>MTVPQKPPSSVLFCCDHNSVRSPMAEGLMKKLYGRQAYVQSAGVKNDREIDGFTVAVCQEIGVELSRHRARSFEEMMDWGDDLSGFDLIVALSPASQRMALELTRYYHLDVEYWPIMDPTGLGEGREQKLSVYRQVRDQIRGRMVARFGTPRDGAEERDDDGT</sequence>
<dbReference type="Gene3D" id="3.40.50.2300">
    <property type="match status" value="1"/>
</dbReference>
<dbReference type="PANTHER" id="PTHR43428">
    <property type="entry name" value="ARSENATE REDUCTASE"/>
    <property type="match status" value="1"/>
</dbReference>
<evidence type="ECO:0000313" key="4">
    <source>
        <dbReference type="Proteomes" id="UP000266305"/>
    </source>
</evidence>
<dbReference type="InterPro" id="IPR023485">
    <property type="entry name" value="Ptyr_pPase"/>
</dbReference>
<evidence type="ECO:0000313" key="3">
    <source>
        <dbReference type="EMBL" id="RHZ98822.1"/>
    </source>
</evidence>
<dbReference type="SMART" id="SM00226">
    <property type="entry name" value="LMWPc"/>
    <property type="match status" value="1"/>
</dbReference>
<dbReference type="PANTHER" id="PTHR43428:SF1">
    <property type="entry name" value="ARSENATE REDUCTASE"/>
    <property type="match status" value="1"/>
</dbReference>
<evidence type="ECO:0000256" key="1">
    <source>
        <dbReference type="ARBA" id="ARBA00022849"/>
    </source>
</evidence>
<name>A0AAX1URX7_CERSP</name>
<dbReference type="InterPro" id="IPR036196">
    <property type="entry name" value="Ptyr_pPase_sf"/>
</dbReference>
<dbReference type="Pfam" id="PF01451">
    <property type="entry name" value="LMWPc"/>
    <property type="match status" value="1"/>
</dbReference>
<comment type="caution">
    <text evidence="3">The sequence shown here is derived from an EMBL/GenBank/DDBJ whole genome shotgun (WGS) entry which is preliminary data.</text>
</comment>